<dbReference type="AlphaFoldDB" id="A0AAD7Q281"/>
<keyword evidence="1" id="KW-0677">Repeat</keyword>
<dbReference type="InterPro" id="IPR032675">
    <property type="entry name" value="LRR_dom_sf"/>
</dbReference>
<dbReference type="Gene3D" id="1.10.10.10">
    <property type="entry name" value="Winged helix-like DNA-binding domain superfamily/Winged helix DNA-binding domain"/>
    <property type="match status" value="1"/>
</dbReference>
<organism evidence="5 6">
    <name type="scientific">Quillaja saponaria</name>
    <name type="common">Soap bark tree</name>
    <dbReference type="NCBI Taxonomy" id="32244"/>
    <lineage>
        <taxon>Eukaryota</taxon>
        <taxon>Viridiplantae</taxon>
        <taxon>Streptophyta</taxon>
        <taxon>Embryophyta</taxon>
        <taxon>Tracheophyta</taxon>
        <taxon>Spermatophyta</taxon>
        <taxon>Magnoliopsida</taxon>
        <taxon>eudicotyledons</taxon>
        <taxon>Gunneridae</taxon>
        <taxon>Pentapetalae</taxon>
        <taxon>rosids</taxon>
        <taxon>fabids</taxon>
        <taxon>Fabales</taxon>
        <taxon>Quillajaceae</taxon>
        <taxon>Quillaja</taxon>
    </lineage>
</organism>
<name>A0AAD7Q281_QUISA</name>
<feature type="domain" description="Disease resistance R13L4/SHOC-2-like LRR" evidence="4">
    <location>
        <begin position="319"/>
        <end position="441"/>
    </location>
</feature>
<proteinExistence type="predicted"/>
<evidence type="ECO:0000259" key="3">
    <source>
        <dbReference type="Pfam" id="PF23559"/>
    </source>
</evidence>
<dbReference type="FunFam" id="1.10.10.10:FF:000322">
    <property type="entry name" value="Probable disease resistance protein At1g63360"/>
    <property type="match status" value="1"/>
</dbReference>
<dbReference type="EMBL" id="JARAOO010000004">
    <property type="protein sequence ID" value="KAJ7973515.1"/>
    <property type="molecule type" value="Genomic_DNA"/>
</dbReference>
<evidence type="ECO:0000259" key="4">
    <source>
        <dbReference type="Pfam" id="PF23598"/>
    </source>
</evidence>
<keyword evidence="2" id="KW-0611">Plant defense</keyword>
<sequence>MSIQRNPNKAVPTLLNRMNQAKTLTDRLITTSTAEKDDLSTFNEFEKELNRMEDLFPRVKYWEQNLLHQFMDLDRQLHNFILEFHNNPNDMNGKLRSIVEDIKQLKTYVSPVQQMPVNYNTKLDPTRHSFWGQDDMGRKDSRKWLQLSMKDIVAHPAVENLKVSYDNLENLELKLCLLFLSVFPENAVIKKRPLIYWWIGEGLITKTTDKTAEEIGEDIFKELLKLDLIIPSSNRSTPVVNKCKVHPWIRYLLISLAENAEIFDFDPTGTPFFAVIKSRRACLFIDNQKLSGGNGFNYENLRTIFNVNEGYLSFTSEWLSKLKRVMVLQLGRWQESPTHHIEVLSEEFLKGLGGQKHLKYLSLRGISRITALPPSISGLISLEILDLRACHNLEELPADIASLKKLTHLDISECYLLGSIPKGIAKLSSLQVLKGFVVGNSKDLQAKRS</sequence>
<dbReference type="GO" id="GO:0098542">
    <property type="term" value="P:defense response to other organism"/>
    <property type="evidence" value="ECO:0007669"/>
    <property type="project" value="TreeGrafter"/>
</dbReference>
<dbReference type="InterPro" id="IPR044974">
    <property type="entry name" value="Disease_R_plants"/>
</dbReference>
<evidence type="ECO:0000256" key="1">
    <source>
        <dbReference type="ARBA" id="ARBA00022737"/>
    </source>
</evidence>
<dbReference type="InterPro" id="IPR058922">
    <property type="entry name" value="WHD_DRP"/>
</dbReference>
<feature type="domain" description="Disease resistance protein winged helix" evidence="3">
    <location>
        <begin position="182"/>
        <end position="250"/>
    </location>
</feature>
<dbReference type="InterPro" id="IPR055414">
    <property type="entry name" value="LRR_R13L4/SHOC2-like"/>
</dbReference>
<protein>
    <submittedName>
        <fullName evidence="5">Disease resistance RPP13-like protein 4</fullName>
    </submittedName>
</protein>
<dbReference type="PANTHER" id="PTHR23155:SF1076">
    <property type="entry name" value="LEUCINE-RICH REPEAT (LRR) FAMILY PROTEIN-RELATED"/>
    <property type="match status" value="1"/>
</dbReference>
<dbReference type="Pfam" id="PF23598">
    <property type="entry name" value="LRR_14"/>
    <property type="match status" value="1"/>
</dbReference>
<evidence type="ECO:0000313" key="5">
    <source>
        <dbReference type="EMBL" id="KAJ7973515.1"/>
    </source>
</evidence>
<evidence type="ECO:0000313" key="6">
    <source>
        <dbReference type="Proteomes" id="UP001163823"/>
    </source>
</evidence>
<dbReference type="PANTHER" id="PTHR23155">
    <property type="entry name" value="DISEASE RESISTANCE PROTEIN RP"/>
    <property type="match status" value="1"/>
</dbReference>
<gene>
    <name evidence="5" type="ORF">O6P43_011236</name>
</gene>
<keyword evidence="6" id="KW-1185">Reference proteome</keyword>
<dbReference type="Proteomes" id="UP001163823">
    <property type="component" value="Chromosome 4"/>
</dbReference>
<dbReference type="Gene3D" id="3.80.10.10">
    <property type="entry name" value="Ribonuclease Inhibitor"/>
    <property type="match status" value="1"/>
</dbReference>
<evidence type="ECO:0000256" key="2">
    <source>
        <dbReference type="ARBA" id="ARBA00022821"/>
    </source>
</evidence>
<dbReference type="KEGG" id="qsa:O6P43_011236"/>
<dbReference type="SUPFAM" id="SSF52058">
    <property type="entry name" value="L domain-like"/>
    <property type="match status" value="1"/>
</dbReference>
<dbReference type="InterPro" id="IPR036388">
    <property type="entry name" value="WH-like_DNA-bd_sf"/>
</dbReference>
<comment type="caution">
    <text evidence="5">The sequence shown here is derived from an EMBL/GenBank/DDBJ whole genome shotgun (WGS) entry which is preliminary data.</text>
</comment>
<accession>A0AAD7Q281</accession>
<reference evidence="5" key="1">
    <citation type="journal article" date="2023" name="Science">
        <title>Elucidation of the pathway for biosynthesis of saponin adjuvants from the soapbark tree.</title>
        <authorList>
            <person name="Reed J."/>
            <person name="Orme A."/>
            <person name="El-Demerdash A."/>
            <person name="Owen C."/>
            <person name="Martin L.B.B."/>
            <person name="Misra R.C."/>
            <person name="Kikuchi S."/>
            <person name="Rejzek M."/>
            <person name="Martin A.C."/>
            <person name="Harkess A."/>
            <person name="Leebens-Mack J."/>
            <person name="Louveau T."/>
            <person name="Stephenson M.J."/>
            <person name="Osbourn A."/>
        </authorList>
    </citation>
    <scope>NUCLEOTIDE SEQUENCE</scope>
    <source>
        <strain evidence="5">S10</strain>
    </source>
</reference>
<dbReference type="Pfam" id="PF23559">
    <property type="entry name" value="WHD_DRP"/>
    <property type="match status" value="1"/>
</dbReference>